<evidence type="ECO:0008006" key="3">
    <source>
        <dbReference type="Google" id="ProtNLM"/>
    </source>
</evidence>
<evidence type="ECO:0000313" key="1">
    <source>
        <dbReference type="EMBL" id="OOF43768.1"/>
    </source>
</evidence>
<dbReference type="EMBL" id="MLHJ01000032">
    <property type="protein sequence ID" value="OOF43768.1"/>
    <property type="molecule type" value="Genomic_DNA"/>
</dbReference>
<accession>A0A1V3ING2</accession>
<evidence type="ECO:0000313" key="2">
    <source>
        <dbReference type="Proteomes" id="UP000189433"/>
    </source>
</evidence>
<comment type="caution">
    <text evidence="1">The sequence shown here is derived from an EMBL/GenBank/DDBJ whole genome shotgun (WGS) entry which is preliminary data.</text>
</comment>
<name>A0A1V3ING2_9PAST</name>
<dbReference type="AlphaFoldDB" id="A0A1V3ING2"/>
<proteinExistence type="predicted"/>
<organism evidence="1 2">
    <name type="scientific">Rodentibacter rarus</name>
    <dbReference type="NCBI Taxonomy" id="1908260"/>
    <lineage>
        <taxon>Bacteria</taxon>
        <taxon>Pseudomonadati</taxon>
        <taxon>Pseudomonadota</taxon>
        <taxon>Gammaproteobacteria</taxon>
        <taxon>Pasteurellales</taxon>
        <taxon>Pasteurellaceae</taxon>
        <taxon>Rodentibacter</taxon>
    </lineage>
</organism>
<dbReference type="Proteomes" id="UP000189433">
    <property type="component" value="Unassembled WGS sequence"/>
</dbReference>
<sequence>MGIVHRGEYVITKEATSRIGVDYLDYLNYQSRSKPRGFANGGGVGIPTVHHTNGQPNIKVNVINNGEAASAKVESKQTDNGLEITVELLKTMTDIAKREANNAITTNFRPGGAFA</sequence>
<gene>
    <name evidence="1" type="ORF">BKK50_04135</name>
</gene>
<dbReference type="STRING" id="1908260.BKK50_04135"/>
<dbReference type="RefSeq" id="WP_077415617.1">
    <property type="nucleotide sequence ID" value="NZ_MLHI01000041.1"/>
</dbReference>
<protein>
    <recommendedName>
        <fullName evidence="3">Phage tail tape measure protein</fullName>
    </recommendedName>
</protein>
<reference evidence="1 2" key="1">
    <citation type="submission" date="2016-10" db="EMBL/GenBank/DDBJ databases">
        <title>Rodentibacter gen. nov. and new species.</title>
        <authorList>
            <person name="Christensen H."/>
        </authorList>
    </citation>
    <scope>NUCLEOTIDE SEQUENCE [LARGE SCALE GENOMIC DNA]</scope>
    <source>
        <strain evidence="1 2">CCUG17206</strain>
    </source>
</reference>
<keyword evidence="2" id="KW-1185">Reference proteome</keyword>